<dbReference type="PROSITE" id="PS50110">
    <property type="entry name" value="RESPONSE_REGULATORY"/>
    <property type="match status" value="1"/>
</dbReference>
<comment type="PTM">
    <text evidence="5">Phosphorylated by CheA. Phosphorylation of the N-terminal regulatory domain activates the methylesterase activity.</text>
</comment>
<evidence type="ECO:0000256" key="3">
    <source>
        <dbReference type="ARBA" id="ARBA00022801"/>
    </source>
</evidence>
<feature type="domain" description="CheB-type methylesterase" evidence="10">
    <location>
        <begin position="199"/>
        <end position="390"/>
    </location>
</feature>
<comment type="catalytic activity">
    <reaction evidence="5">
        <text>L-glutaminyl-[protein] + H2O = L-glutamyl-[protein] + NH4(+)</text>
        <dbReference type="Rhea" id="RHEA:16441"/>
        <dbReference type="Rhea" id="RHEA-COMP:10207"/>
        <dbReference type="Rhea" id="RHEA-COMP:10208"/>
        <dbReference type="ChEBI" id="CHEBI:15377"/>
        <dbReference type="ChEBI" id="CHEBI:28938"/>
        <dbReference type="ChEBI" id="CHEBI:29973"/>
        <dbReference type="ChEBI" id="CHEBI:30011"/>
        <dbReference type="EC" id="3.5.1.44"/>
    </reaction>
</comment>
<keyword evidence="12" id="KW-1185">Reference proteome</keyword>
<dbReference type="InterPro" id="IPR035909">
    <property type="entry name" value="CheB_C"/>
</dbReference>
<evidence type="ECO:0000259" key="10">
    <source>
        <dbReference type="PROSITE" id="PS50122"/>
    </source>
</evidence>
<keyword evidence="1 5" id="KW-0963">Cytoplasm</keyword>
<dbReference type="CDD" id="cd17541">
    <property type="entry name" value="REC_CheB-like"/>
    <property type="match status" value="1"/>
</dbReference>
<dbReference type="RefSeq" id="WP_075626109.1">
    <property type="nucleotide sequence ID" value="NZ_FOAM01000012.1"/>
</dbReference>
<dbReference type="InterPro" id="IPR011006">
    <property type="entry name" value="CheY-like_superfamily"/>
</dbReference>
<keyword evidence="3 5" id="KW-0378">Hydrolase</keyword>
<dbReference type="Gene3D" id="3.40.50.180">
    <property type="entry name" value="Methylesterase CheB, C-terminal domain"/>
    <property type="match status" value="1"/>
</dbReference>
<dbReference type="CDD" id="cd16432">
    <property type="entry name" value="CheB_Rec"/>
    <property type="match status" value="1"/>
</dbReference>
<accession>A0A1Q9B1E2</accession>
<proteinExistence type="inferred from homology"/>
<sequence>MPLKILVVDDSALMRKHLVSLFKDEGFEVQIARTGREALIELPLFRPDVVTLDINMPEMDGLTALSHIMTEQPTPTVMVSSLTEKGALATLEALAMGAVDYIPKPGGTISLSINSIADTIVDKVKIAARARIKGQAPRQNAAPATNPPSRTPAARPSAKPAAAPAVARPSAPPVRRPAGPVTAAPIRVAPRSYATASGPFGLVLIGVSTGGPRALEEILPGLPADLPWPVVVAQHMPAAFTASFAQRLDNLCPLKVKEATSMEELRPGTVTIARGGADLTIGRRGGRLVSIIQPESPRFTWHPSVELLVSSALEVVPPRDLVAVQLTGMGHDGADAMAALKLGGGRTIAESEETAVVFGMPAELIRRDGASIVLPSGKIAGHIRQWLRRPA</sequence>
<evidence type="ECO:0000256" key="2">
    <source>
        <dbReference type="ARBA" id="ARBA00022500"/>
    </source>
</evidence>
<dbReference type="AlphaFoldDB" id="A0A1Q9B1E2"/>
<evidence type="ECO:0000256" key="7">
    <source>
        <dbReference type="PROSITE-ProRule" id="PRU00169"/>
    </source>
</evidence>
<dbReference type="OrthoDB" id="9793421at2"/>
<keyword evidence="5 7" id="KW-0597">Phosphoprotein</keyword>
<dbReference type="Proteomes" id="UP000186364">
    <property type="component" value="Unassembled WGS sequence"/>
</dbReference>
<dbReference type="InterPro" id="IPR000673">
    <property type="entry name" value="Sig_transdc_resp-reg_Me-estase"/>
</dbReference>
<dbReference type="EMBL" id="MKIP01000030">
    <property type="protein sequence ID" value="OLP61806.1"/>
    <property type="molecule type" value="Genomic_DNA"/>
</dbReference>
<evidence type="ECO:0000256" key="6">
    <source>
        <dbReference type="PROSITE-ProRule" id="PRU00050"/>
    </source>
</evidence>
<dbReference type="HAMAP" id="MF_00099">
    <property type="entry name" value="CheB_chemtxs"/>
    <property type="match status" value="1"/>
</dbReference>
<evidence type="ECO:0000256" key="8">
    <source>
        <dbReference type="SAM" id="MobiDB-lite"/>
    </source>
</evidence>
<dbReference type="NCBIfam" id="NF001965">
    <property type="entry name" value="PRK00742.1"/>
    <property type="match status" value="1"/>
</dbReference>
<feature type="compositionally biased region" description="Low complexity" evidence="8">
    <location>
        <begin position="151"/>
        <end position="169"/>
    </location>
</feature>
<dbReference type="PANTHER" id="PTHR42872">
    <property type="entry name" value="PROTEIN-GLUTAMATE METHYLESTERASE/PROTEIN-GLUTAMINE GLUTAMINASE"/>
    <property type="match status" value="1"/>
</dbReference>
<dbReference type="InterPro" id="IPR008248">
    <property type="entry name" value="CheB-like"/>
</dbReference>
<name>A0A1Q9B1E2_9HYPH</name>
<dbReference type="Gene3D" id="3.40.50.2300">
    <property type="match status" value="1"/>
</dbReference>
<feature type="modified residue" description="4-aspartylphosphate" evidence="5 7">
    <location>
        <position position="53"/>
    </location>
</feature>
<dbReference type="GO" id="GO:0006935">
    <property type="term" value="P:chemotaxis"/>
    <property type="evidence" value="ECO:0007669"/>
    <property type="project" value="UniProtKB-UniRule"/>
</dbReference>
<dbReference type="GO" id="GO:0005737">
    <property type="term" value="C:cytoplasm"/>
    <property type="evidence" value="ECO:0007669"/>
    <property type="project" value="UniProtKB-SubCell"/>
</dbReference>
<feature type="domain" description="Response regulatory" evidence="9">
    <location>
        <begin position="4"/>
        <end position="119"/>
    </location>
</feature>
<reference evidence="11 12" key="1">
    <citation type="submission" date="2016-09" db="EMBL/GenBank/DDBJ databases">
        <title>Rhizobium sp. nov., a novel species isolated from the rice rhizosphere.</title>
        <authorList>
            <person name="Zhao J."/>
            <person name="Zhang X."/>
        </authorList>
    </citation>
    <scope>NUCLEOTIDE SEQUENCE [LARGE SCALE GENOMIC DNA]</scope>
    <source>
        <strain evidence="11 12">1.7048</strain>
    </source>
</reference>
<dbReference type="SUPFAM" id="SSF52738">
    <property type="entry name" value="Methylesterase CheB, C-terminal domain"/>
    <property type="match status" value="1"/>
</dbReference>
<evidence type="ECO:0000256" key="4">
    <source>
        <dbReference type="ARBA" id="ARBA00048267"/>
    </source>
</evidence>
<feature type="active site" evidence="5 6">
    <location>
        <position position="332"/>
    </location>
</feature>
<dbReference type="Pfam" id="PF00072">
    <property type="entry name" value="Response_reg"/>
    <property type="match status" value="1"/>
</dbReference>
<feature type="region of interest" description="Disordered" evidence="8">
    <location>
        <begin position="132"/>
        <end position="180"/>
    </location>
</feature>
<comment type="subcellular location">
    <subcellularLocation>
        <location evidence="5">Cytoplasm</location>
    </subcellularLocation>
</comment>
<feature type="active site" evidence="5 6">
    <location>
        <position position="208"/>
    </location>
</feature>
<dbReference type="SUPFAM" id="SSF52172">
    <property type="entry name" value="CheY-like"/>
    <property type="match status" value="1"/>
</dbReference>
<comment type="domain">
    <text evidence="5">Contains a C-terminal catalytic domain, and an N-terminal region which modulates catalytic activity.</text>
</comment>
<dbReference type="GO" id="GO:0050568">
    <property type="term" value="F:protein-glutamine glutaminase activity"/>
    <property type="evidence" value="ECO:0007669"/>
    <property type="project" value="UniProtKB-UniRule"/>
</dbReference>
<dbReference type="SMART" id="SM00448">
    <property type="entry name" value="REC"/>
    <property type="match status" value="1"/>
</dbReference>
<gene>
    <name evidence="5" type="primary">cheB</name>
    <name evidence="11" type="ORF">BJF93_19115</name>
</gene>
<evidence type="ECO:0000313" key="12">
    <source>
        <dbReference type="Proteomes" id="UP000186364"/>
    </source>
</evidence>
<comment type="catalytic activity">
    <reaction evidence="4 5">
        <text>[protein]-L-glutamate 5-O-methyl ester + H2O = L-glutamyl-[protein] + methanol + H(+)</text>
        <dbReference type="Rhea" id="RHEA:23236"/>
        <dbReference type="Rhea" id="RHEA-COMP:10208"/>
        <dbReference type="Rhea" id="RHEA-COMP:10311"/>
        <dbReference type="ChEBI" id="CHEBI:15377"/>
        <dbReference type="ChEBI" id="CHEBI:15378"/>
        <dbReference type="ChEBI" id="CHEBI:17790"/>
        <dbReference type="ChEBI" id="CHEBI:29973"/>
        <dbReference type="ChEBI" id="CHEBI:82795"/>
        <dbReference type="EC" id="3.1.1.61"/>
    </reaction>
</comment>
<organism evidence="11 12">
    <name type="scientific">Xaviernesmea oryzae</name>
    <dbReference type="NCBI Taxonomy" id="464029"/>
    <lineage>
        <taxon>Bacteria</taxon>
        <taxon>Pseudomonadati</taxon>
        <taxon>Pseudomonadota</taxon>
        <taxon>Alphaproteobacteria</taxon>
        <taxon>Hyphomicrobiales</taxon>
        <taxon>Rhizobiaceae</taxon>
        <taxon>Rhizobium/Agrobacterium group</taxon>
        <taxon>Xaviernesmea</taxon>
    </lineage>
</organism>
<dbReference type="EC" id="3.5.1.44" evidence="5"/>
<dbReference type="PANTHER" id="PTHR42872:SF6">
    <property type="entry name" value="PROTEIN-GLUTAMATE METHYLESTERASE_PROTEIN-GLUTAMINE GLUTAMINASE"/>
    <property type="match status" value="1"/>
</dbReference>
<evidence type="ECO:0000259" key="9">
    <source>
        <dbReference type="PROSITE" id="PS50110"/>
    </source>
</evidence>
<comment type="similarity">
    <text evidence="5">Belongs to the CheB family.</text>
</comment>
<keyword evidence="2 5" id="KW-0145">Chemotaxis</keyword>
<evidence type="ECO:0000313" key="11">
    <source>
        <dbReference type="EMBL" id="OLP61806.1"/>
    </source>
</evidence>
<dbReference type="Pfam" id="PF01339">
    <property type="entry name" value="CheB_methylest"/>
    <property type="match status" value="1"/>
</dbReference>
<evidence type="ECO:0000256" key="5">
    <source>
        <dbReference type="HAMAP-Rule" id="MF_00099"/>
    </source>
</evidence>
<dbReference type="EC" id="3.1.1.61" evidence="5"/>
<feature type="active site" evidence="5 6">
    <location>
        <position position="235"/>
    </location>
</feature>
<dbReference type="PROSITE" id="PS50122">
    <property type="entry name" value="CHEB"/>
    <property type="match status" value="1"/>
</dbReference>
<dbReference type="InterPro" id="IPR001789">
    <property type="entry name" value="Sig_transdc_resp-reg_receiver"/>
</dbReference>
<comment type="caution">
    <text evidence="11">The sequence shown here is derived from an EMBL/GenBank/DDBJ whole genome shotgun (WGS) entry which is preliminary data.</text>
</comment>
<dbReference type="PIRSF" id="PIRSF000876">
    <property type="entry name" value="RR_chemtxs_CheB"/>
    <property type="match status" value="1"/>
</dbReference>
<comment type="function">
    <text evidence="5">Involved in chemotaxis. Part of a chemotaxis signal transduction system that modulates chemotaxis in response to various stimuli. Catalyzes the demethylation of specific methylglutamate residues introduced into the chemoreceptors (methyl-accepting chemotaxis proteins or MCP) by CheR. Also mediates the irreversible deamidation of specific glutamine residues to glutamic acid.</text>
</comment>
<dbReference type="GO" id="GO:0008984">
    <property type="term" value="F:protein-glutamate methylesterase activity"/>
    <property type="evidence" value="ECO:0007669"/>
    <property type="project" value="UniProtKB-UniRule"/>
</dbReference>
<evidence type="ECO:0000256" key="1">
    <source>
        <dbReference type="ARBA" id="ARBA00022490"/>
    </source>
</evidence>
<dbReference type="GO" id="GO:0000156">
    <property type="term" value="F:phosphorelay response regulator activity"/>
    <property type="evidence" value="ECO:0007669"/>
    <property type="project" value="InterPro"/>
</dbReference>
<protein>
    <recommendedName>
        <fullName evidence="5">Protein-glutamate methylesterase/protein-glutamine glutaminase</fullName>
        <ecNumber evidence="5">3.1.1.61</ecNumber>
        <ecNumber evidence="5">3.5.1.44</ecNumber>
    </recommendedName>
</protein>